<dbReference type="RefSeq" id="WP_338822631.1">
    <property type="nucleotide sequence ID" value="NZ_CP148067.1"/>
</dbReference>
<protein>
    <recommendedName>
        <fullName evidence="3">lipoate--protein ligase</fullName>
        <ecNumber evidence="3">6.3.1.20</ecNumber>
    </recommendedName>
</protein>
<dbReference type="Gene3D" id="3.30.930.10">
    <property type="entry name" value="Bira Bifunctional Protein, Domain 2"/>
    <property type="match status" value="1"/>
</dbReference>
<reference evidence="9" key="1">
    <citation type="submission" date="2024-03" db="EMBL/GenBank/DDBJ databases">
        <title>Complete genome sequence of Mycoplasma felifaucium Z921 isolated from the trachea of a cheetah.</title>
        <authorList>
            <person name="Spergser J."/>
        </authorList>
    </citation>
    <scope>NUCLEOTIDE SEQUENCE [LARGE SCALE GENOMIC DNA]</scope>
    <source>
        <strain evidence="9">Z921</strain>
    </source>
</reference>
<evidence type="ECO:0000313" key="10">
    <source>
        <dbReference type="Proteomes" id="UP001477443"/>
    </source>
</evidence>
<evidence type="ECO:0000256" key="4">
    <source>
        <dbReference type="ARBA" id="ARBA00022598"/>
    </source>
</evidence>
<keyword evidence="5" id="KW-0547">Nucleotide-binding</keyword>
<dbReference type="PANTHER" id="PTHR12561:SF3">
    <property type="entry name" value="LIPOYLTRANSFERASE 1, MITOCHONDRIAL"/>
    <property type="match status" value="1"/>
</dbReference>
<dbReference type="PROSITE" id="PS51733">
    <property type="entry name" value="BPL_LPL_CATALYTIC"/>
    <property type="match status" value="1"/>
</dbReference>
<dbReference type="GO" id="GO:0016979">
    <property type="term" value="F:lipoate-protein ligase activity"/>
    <property type="evidence" value="ECO:0007669"/>
    <property type="project" value="UniProtKB-EC"/>
</dbReference>
<dbReference type="InterPro" id="IPR045864">
    <property type="entry name" value="aa-tRNA-synth_II/BPL/LPL"/>
</dbReference>
<name>A0ABZ2RPS8_9BACT</name>
<dbReference type="PANTHER" id="PTHR12561">
    <property type="entry name" value="LIPOATE-PROTEIN LIGASE"/>
    <property type="match status" value="1"/>
</dbReference>
<evidence type="ECO:0000256" key="2">
    <source>
        <dbReference type="ARBA" id="ARBA00005124"/>
    </source>
</evidence>
<dbReference type="Pfam" id="PF21948">
    <property type="entry name" value="LplA-B_cat"/>
    <property type="match status" value="1"/>
</dbReference>
<organism evidence="9 10">
    <name type="scientific">Mycoplasmopsis felifaucium</name>
    <dbReference type="NCBI Taxonomy" id="35768"/>
    <lineage>
        <taxon>Bacteria</taxon>
        <taxon>Bacillati</taxon>
        <taxon>Mycoplasmatota</taxon>
        <taxon>Mycoplasmoidales</taxon>
        <taxon>Metamycoplasmataceae</taxon>
        <taxon>Mycoplasmopsis</taxon>
    </lineage>
</organism>
<evidence type="ECO:0000256" key="3">
    <source>
        <dbReference type="ARBA" id="ARBA00012367"/>
    </source>
</evidence>
<dbReference type="EMBL" id="CP148067">
    <property type="protein sequence ID" value="WXL29040.1"/>
    <property type="molecule type" value="Genomic_DNA"/>
</dbReference>
<dbReference type="InterPro" id="IPR004143">
    <property type="entry name" value="BPL_LPL_catalytic"/>
</dbReference>
<dbReference type="Proteomes" id="UP001477443">
    <property type="component" value="Chromosome"/>
</dbReference>
<proteinExistence type="predicted"/>
<sequence length="326" mass="37413">MKIFNIKNTSPYETLTLENIIMNDKDITEDVLLIYQHDNSIIIGQNQNMYEEINLDFVKEHNITLARRKSGGGAVYHDLGNLNFSFITDKSDDNSYQRFLTPIIAFLNSLGIQAEFHGRNDILANGCKISGNAQYIQGHRIVSHGTLLFNVDMTYLAKALNPNKIKYESKGIKSHRARVANIVDILPEKMTVEEFKQKLIEYFTQNSFGHLDEIPMDKYQQKFDELSNKFKSDEWIFDKFADFNYTNTEKFAGGLITVKGQIVDGYIKNIKFEGDFLSKKELNDVESAFSGIHYDDDSIMSVLNNINLEEYFGTIAKEELFSLIRG</sequence>
<feature type="domain" description="BPL/LPL catalytic" evidence="8">
    <location>
        <begin position="26"/>
        <end position="211"/>
    </location>
</feature>
<dbReference type="CDD" id="cd16443">
    <property type="entry name" value="LplA"/>
    <property type="match status" value="1"/>
</dbReference>
<dbReference type="InterPro" id="IPR019491">
    <property type="entry name" value="Lipoate_protein_ligase_C"/>
</dbReference>
<keyword evidence="4 9" id="KW-0436">Ligase</keyword>
<evidence type="ECO:0000259" key="8">
    <source>
        <dbReference type="PROSITE" id="PS51733"/>
    </source>
</evidence>
<evidence type="ECO:0000256" key="7">
    <source>
        <dbReference type="ARBA" id="ARBA00048037"/>
    </source>
</evidence>
<evidence type="ECO:0000256" key="5">
    <source>
        <dbReference type="ARBA" id="ARBA00022741"/>
    </source>
</evidence>
<dbReference type="Gene3D" id="3.30.390.50">
    <property type="entry name" value="CO dehydrogenase flavoprotein, C-terminal domain"/>
    <property type="match status" value="1"/>
</dbReference>
<keyword evidence="6" id="KW-0067">ATP-binding</keyword>
<dbReference type="Pfam" id="PF10437">
    <property type="entry name" value="Lip_prot_lig_C"/>
    <property type="match status" value="1"/>
</dbReference>
<comment type="catalytic activity">
    <reaction evidence="7">
        <text>L-lysyl-[lipoyl-carrier protein] + (R)-lipoate + ATP = N(6)-[(R)-lipoyl]-L-lysyl-[lipoyl-carrier protein] + AMP + diphosphate + H(+)</text>
        <dbReference type="Rhea" id="RHEA:49288"/>
        <dbReference type="Rhea" id="RHEA-COMP:10500"/>
        <dbReference type="Rhea" id="RHEA-COMP:10502"/>
        <dbReference type="ChEBI" id="CHEBI:15378"/>
        <dbReference type="ChEBI" id="CHEBI:29969"/>
        <dbReference type="ChEBI" id="CHEBI:30616"/>
        <dbReference type="ChEBI" id="CHEBI:33019"/>
        <dbReference type="ChEBI" id="CHEBI:83088"/>
        <dbReference type="ChEBI" id="CHEBI:83099"/>
        <dbReference type="ChEBI" id="CHEBI:456215"/>
        <dbReference type="EC" id="6.3.1.20"/>
    </reaction>
</comment>
<dbReference type="InterPro" id="IPR004562">
    <property type="entry name" value="LipoylTrfase_LipoateP_Ligase"/>
</dbReference>
<comment type="pathway">
    <text evidence="2">Protein modification; protein lipoylation via exogenous pathway; protein N(6)-(lipoyl)lysine from lipoate: step 1/2.</text>
</comment>
<evidence type="ECO:0000256" key="6">
    <source>
        <dbReference type="ARBA" id="ARBA00022840"/>
    </source>
</evidence>
<accession>A0ABZ2RPS8</accession>
<evidence type="ECO:0000256" key="1">
    <source>
        <dbReference type="ARBA" id="ARBA00005085"/>
    </source>
</evidence>
<dbReference type="EC" id="6.3.1.20" evidence="3"/>
<evidence type="ECO:0000313" key="9">
    <source>
        <dbReference type="EMBL" id="WXL29040.1"/>
    </source>
</evidence>
<dbReference type="NCBIfam" id="TIGR00545">
    <property type="entry name" value="lipoyltrans"/>
    <property type="match status" value="1"/>
</dbReference>
<gene>
    <name evidence="9" type="ORF">WG617_00035</name>
</gene>
<keyword evidence="10" id="KW-1185">Reference proteome</keyword>
<comment type="pathway">
    <text evidence="1">Protein modification; protein lipoylation via exogenous pathway; protein N(6)-(lipoyl)lysine from lipoate: step 2/2.</text>
</comment>
<dbReference type="SUPFAM" id="SSF55681">
    <property type="entry name" value="Class II aaRS and biotin synthetases"/>
    <property type="match status" value="1"/>
</dbReference>
<dbReference type="SUPFAM" id="SSF82649">
    <property type="entry name" value="SufE/NifU"/>
    <property type="match status" value="1"/>
</dbReference>